<accession>A0A2N9JC01</accession>
<reference evidence="1 2" key="1">
    <citation type="submission" date="2018-02" db="EMBL/GenBank/DDBJ databases">
        <authorList>
            <person name="Cohen D.B."/>
            <person name="Kent A.D."/>
        </authorList>
    </citation>
    <scope>NUCLEOTIDE SEQUENCE [LARGE SCALE GENOMIC DNA]</scope>
    <source>
        <strain evidence="1">1</strain>
    </source>
</reference>
<proteinExistence type="predicted"/>
<keyword evidence="2" id="KW-1185">Reference proteome</keyword>
<dbReference type="AlphaFoldDB" id="A0A2N9JC01"/>
<organism evidence="1 2">
    <name type="scientific">Micropruina glycogenica</name>
    <dbReference type="NCBI Taxonomy" id="75385"/>
    <lineage>
        <taxon>Bacteria</taxon>
        <taxon>Bacillati</taxon>
        <taxon>Actinomycetota</taxon>
        <taxon>Actinomycetes</taxon>
        <taxon>Propionibacteriales</taxon>
        <taxon>Nocardioidaceae</taxon>
        <taxon>Micropruina</taxon>
    </lineage>
</organism>
<dbReference type="RefSeq" id="WP_105184833.1">
    <property type="nucleotide sequence ID" value="NZ_BAAAGO010000042.1"/>
</dbReference>
<dbReference type="Proteomes" id="UP000238164">
    <property type="component" value="Chromosome 1"/>
</dbReference>
<sequence length="160" mass="17449">MNGFDRDPMLDALKRTFEELDPVPSGLTEKILVAVALEDLELEYELLTMVHRSQQLAGVRSGDDQKLVLEFTASGVTVMLRVSPIDDGHRRIDGWVVRAADAKDAAAELTASLWQEHGTATSPVGSHGRFEFANVPSGLTRLDLVAAGSDPAFRTTLFEI</sequence>
<dbReference type="OrthoDB" id="3689408at2"/>
<evidence type="ECO:0000313" key="1">
    <source>
        <dbReference type="EMBL" id="SPD85651.1"/>
    </source>
</evidence>
<protein>
    <submittedName>
        <fullName evidence="1">Uncharacterized protein</fullName>
    </submittedName>
</protein>
<name>A0A2N9JC01_9ACTN</name>
<evidence type="ECO:0000313" key="2">
    <source>
        <dbReference type="Proteomes" id="UP000238164"/>
    </source>
</evidence>
<gene>
    <name evidence="1" type="ORF">MPLG2_0615</name>
</gene>
<dbReference type="KEGG" id="mgg:MPLG2_0615"/>
<dbReference type="EMBL" id="LT985188">
    <property type="protein sequence ID" value="SPD85651.1"/>
    <property type="molecule type" value="Genomic_DNA"/>
</dbReference>